<dbReference type="SUPFAM" id="SSF56112">
    <property type="entry name" value="Protein kinase-like (PK-like)"/>
    <property type="match status" value="1"/>
</dbReference>
<sequence length="267" mass="30215">MPSVTTTSTVSSSGVRLMRKTSCTGTNDQANNSSFQHNPDRKSLRDQPNVGKYKLIRTLGRGNFAKVKLAQHVSTGREVAVKVIDKTQLNQASLKKFESRKIKYYHQSAIVSTHVYLTSNTSYDEISKKFPNSIYFDYSSIYILPFMIAENLLFDGYFNIKLADFGFSNLFDGSKKLDTFCGSPPYAAPELFQGRKYDGPEVDVWSLGVILYTLVSGSLPFDAQHLKDLQERVLRGKYRVPFYMSTDCEALLRKLLVLNPAKRVTLR</sequence>
<dbReference type="EC" id="2.7.11.1" evidence="1"/>
<dbReference type="FunFam" id="3.30.200.20:FF:000003">
    <property type="entry name" value="Non-specific serine/threonine protein kinase"/>
    <property type="match status" value="1"/>
</dbReference>
<dbReference type="GO" id="GO:0004674">
    <property type="term" value="F:protein serine/threonine kinase activity"/>
    <property type="evidence" value="ECO:0007669"/>
    <property type="project" value="UniProtKB-KW"/>
</dbReference>
<dbReference type="GO" id="GO:0005737">
    <property type="term" value="C:cytoplasm"/>
    <property type="evidence" value="ECO:0007669"/>
    <property type="project" value="TreeGrafter"/>
</dbReference>
<accession>A0A430Q413</accession>
<evidence type="ECO:0000259" key="11">
    <source>
        <dbReference type="PROSITE" id="PS50011"/>
    </source>
</evidence>
<keyword evidence="2" id="KW-0723">Serine/threonine-protein kinase</keyword>
<dbReference type="GO" id="GO:0005524">
    <property type="term" value="F:ATP binding"/>
    <property type="evidence" value="ECO:0007669"/>
    <property type="project" value="UniProtKB-UniRule"/>
</dbReference>
<evidence type="ECO:0000313" key="12">
    <source>
        <dbReference type="EMBL" id="RTG82440.1"/>
    </source>
</evidence>
<dbReference type="GO" id="GO:0035556">
    <property type="term" value="P:intracellular signal transduction"/>
    <property type="evidence" value="ECO:0007669"/>
    <property type="project" value="TreeGrafter"/>
</dbReference>
<evidence type="ECO:0000256" key="5">
    <source>
        <dbReference type="ARBA" id="ARBA00022777"/>
    </source>
</evidence>
<evidence type="ECO:0000256" key="8">
    <source>
        <dbReference type="ARBA" id="ARBA00048679"/>
    </source>
</evidence>
<evidence type="ECO:0000256" key="10">
    <source>
        <dbReference type="SAM" id="MobiDB-lite"/>
    </source>
</evidence>
<reference evidence="12 13" key="1">
    <citation type="journal article" date="2019" name="PLoS Pathog.">
        <title>Genome sequence of the bovine parasite Schistosoma bovis Tanzania.</title>
        <authorList>
            <person name="Oey H."/>
            <person name="Zakrzewski M."/>
            <person name="Gobert G."/>
            <person name="Gravermann K."/>
            <person name="Stoye J."/>
            <person name="Jones M."/>
            <person name="Mcmanus D."/>
            <person name="Krause L."/>
        </authorList>
    </citation>
    <scope>NUCLEOTIDE SEQUENCE [LARGE SCALE GENOMIC DNA]</scope>
    <source>
        <strain evidence="12 13">TAN1997</strain>
    </source>
</reference>
<comment type="catalytic activity">
    <reaction evidence="7">
        <text>L-threonyl-[protein] + ATP = O-phospho-L-threonyl-[protein] + ADP + H(+)</text>
        <dbReference type="Rhea" id="RHEA:46608"/>
        <dbReference type="Rhea" id="RHEA-COMP:11060"/>
        <dbReference type="Rhea" id="RHEA-COMP:11605"/>
        <dbReference type="ChEBI" id="CHEBI:15378"/>
        <dbReference type="ChEBI" id="CHEBI:30013"/>
        <dbReference type="ChEBI" id="CHEBI:30616"/>
        <dbReference type="ChEBI" id="CHEBI:61977"/>
        <dbReference type="ChEBI" id="CHEBI:456216"/>
        <dbReference type="EC" id="2.7.11.1"/>
    </reaction>
</comment>
<dbReference type="STRING" id="6184.A0A430Q413"/>
<keyword evidence="13" id="KW-1185">Reference proteome</keyword>
<feature type="compositionally biased region" description="Polar residues" evidence="10">
    <location>
        <begin position="23"/>
        <end position="37"/>
    </location>
</feature>
<proteinExistence type="predicted"/>
<dbReference type="PANTHER" id="PTHR24346">
    <property type="entry name" value="MAP/MICROTUBULE AFFINITY-REGULATING KINASE"/>
    <property type="match status" value="1"/>
</dbReference>
<evidence type="ECO:0000313" key="13">
    <source>
        <dbReference type="Proteomes" id="UP000290809"/>
    </source>
</evidence>
<evidence type="ECO:0000256" key="9">
    <source>
        <dbReference type="PROSITE-ProRule" id="PRU10141"/>
    </source>
</evidence>
<evidence type="ECO:0000256" key="2">
    <source>
        <dbReference type="ARBA" id="ARBA00022527"/>
    </source>
</evidence>
<dbReference type="Gene3D" id="1.10.510.10">
    <property type="entry name" value="Transferase(Phosphotransferase) domain 1"/>
    <property type="match status" value="1"/>
</dbReference>
<keyword evidence="5 12" id="KW-0418">Kinase</keyword>
<evidence type="ECO:0000256" key="3">
    <source>
        <dbReference type="ARBA" id="ARBA00022679"/>
    </source>
</evidence>
<name>A0A430Q413_SCHBO</name>
<dbReference type="InterPro" id="IPR011009">
    <property type="entry name" value="Kinase-like_dom_sf"/>
</dbReference>
<keyword evidence="3" id="KW-0808">Transferase</keyword>
<dbReference type="Gene3D" id="3.30.200.20">
    <property type="entry name" value="Phosphorylase Kinase, domain 1"/>
    <property type="match status" value="1"/>
</dbReference>
<evidence type="ECO:0000256" key="7">
    <source>
        <dbReference type="ARBA" id="ARBA00047899"/>
    </source>
</evidence>
<keyword evidence="4 9" id="KW-0547">Nucleotide-binding</keyword>
<feature type="region of interest" description="Disordered" evidence="10">
    <location>
        <begin position="23"/>
        <end position="47"/>
    </location>
</feature>
<dbReference type="Proteomes" id="UP000290809">
    <property type="component" value="Unassembled WGS sequence"/>
</dbReference>
<feature type="binding site" evidence="9">
    <location>
        <position position="82"/>
    </location>
    <ligand>
        <name>ATP</name>
        <dbReference type="ChEBI" id="CHEBI:30616"/>
    </ligand>
</feature>
<keyword evidence="6 9" id="KW-0067">ATP-binding</keyword>
<feature type="non-terminal residue" evidence="12">
    <location>
        <position position="267"/>
    </location>
</feature>
<dbReference type="Pfam" id="PF00069">
    <property type="entry name" value="Pkinase"/>
    <property type="match status" value="1"/>
</dbReference>
<organism evidence="12 13">
    <name type="scientific">Schistosoma bovis</name>
    <name type="common">Blood fluke</name>
    <dbReference type="NCBI Taxonomy" id="6184"/>
    <lineage>
        <taxon>Eukaryota</taxon>
        <taxon>Metazoa</taxon>
        <taxon>Spiralia</taxon>
        <taxon>Lophotrochozoa</taxon>
        <taxon>Platyhelminthes</taxon>
        <taxon>Trematoda</taxon>
        <taxon>Digenea</taxon>
        <taxon>Strigeidida</taxon>
        <taxon>Schistosomatoidea</taxon>
        <taxon>Schistosomatidae</taxon>
        <taxon>Schistosoma</taxon>
    </lineage>
</organism>
<feature type="domain" description="Protein kinase" evidence="11">
    <location>
        <begin position="53"/>
        <end position="267"/>
    </location>
</feature>
<evidence type="ECO:0000256" key="4">
    <source>
        <dbReference type="ARBA" id="ARBA00022741"/>
    </source>
</evidence>
<dbReference type="EMBL" id="QMKO01002830">
    <property type="protein sequence ID" value="RTG82440.1"/>
    <property type="molecule type" value="Genomic_DNA"/>
</dbReference>
<dbReference type="InterPro" id="IPR017441">
    <property type="entry name" value="Protein_kinase_ATP_BS"/>
</dbReference>
<comment type="caution">
    <text evidence="12">The sequence shown here is derived from an EMBL/GenBank/DDBJ whole genome shotgun (WGS) entry which is preliminary data.</text>
</comment>
<dbReference type="PROSITE" id="PS50011">
    <property type="entry name" value="PROTEIN_KINASE_DOM"/>
    <property type="match status" value="1"/>
</dbReference>
<comment type="catalytic activity">
    <reaction evidence="8">
        <text>L-seryl-[protein] + ATP = O-phospho-L-seryl-[protein] + ADP + H(+)</text>
        <dbReference type="Rhea" id="RHEA:17989"/>
        <dbReference type="Rhea" id="RHEA-COMP:9863"/>
        <dbReference type="Rhea" id="RHEA-COMP:11604"/>
        <dbReference type="ChEBI" id="CHEBI:15378"/>
        <dbReference type="ChEBI" id="CHEBI:29999"/>
        <dbReference type="ChEBI" id="CHEBI:30616"/>
        <dbReference type="ChEBI" id="CHEBI:83421"/>
        <dbReference type="ChEBI" id="CHEBI:456216"/>
        <dbReference type="EC" id="2.7.11.1"/>
    </reaction>
</comment>
<gene>
    <name evidence="12" type="ORF">DC041_0000296</name>
</gene>
<evidence type="ECO:0000256" key="6">
    <source>
        <dbReference type="ARBA" id="ARBA00022840"/>
    </source>
</evidence>
<protein>
    <recommendedName>
        <fullName evidence="1">non-specific serine/threonine protein kinase</fullName>
        <ecNumber evidence="1">2.7.11.1</ecNumber>
    </recommendedName>
</protein>
<dbReference type="InterPro" id="IPR000719">
    <property type="entry name" value="Prot_kinase_dom"/>
</dbReference>
<dbReference type="PROSITE" id="PS00107">
    <property type="entry name" value="PROTEIN_KINASE_ATP"/>
    <property type="match status" value="1"/>
</dbReference>
<dbReference type="AlphaFoldDB" id="A0A430Q413"/>
<evidence type="ECO:0000256" key="1">
    <source>
        <dbReference type="ARBA" id="ARBA00012513"/>
    </source>
</evidence>
<dbReference type="PANTHER" id="PTHR24346:SF82">
    <property type="entry name" value="KP78A-RELATED"/>
    <property type="match status" value="1"/>
</dbReference>